<protein>
    <submittedName>
        <fullName evidence="1">Uncharacterized protein</fullName>
    </submittedName>
</protein>
<accession>A0ABQ6H113</accession>
<proteinExistence type="predicted"/>
<comment type="caution">
    <text evidence="1">The sequence shown here is derived from an EMBL/GenBank/DDBJ whole genome shotgun (WGS) entry which is preliminary data.</text>
</comment>
<dbReference type="Proteomes" id="UP001157186">
    <property type="component" value="Unassembled WGS sequence"/>
</dbReference>
<keyword evidence="2" id="KW-1185">Reference proteome</keyword>
<dbReference type="EMBL" id="BSST01000001">
    <property type="protein sequence ID" value="GLX80507.1"/>
    <property type="molecule type" value="Genomic_DNA"/>
</dbReference>
<gene>
    <name evidence="1" type="ORF">tinsulaeT_38470</name>
</gene>
<evidence type="ECO:0000313" key="1">
    <source>
        <dbReference type="EMBL" id="GLX80507.1"/>
    </source>
</evidence>
<evidence type="ECO:0000313" key="2">
    <source>
        <dbReference type="Proteomes" id="UP001157186"/>
    </source>
</evidence>
<sequence length="36" mass="3998">MALPELEGEELVPVAIDGLSSQVLEMRVNPQEHPRL</sequence>
<name>A0ABQ6H113_9GAMM</name>
<reference evidence="1 2" key="1">
    <citation type="submission" date="2023-03" db="EMBL/GenBank/DDBJ databases">
        <title>Draft genome sequence of Thalassotalea insulae KCTC 62186T.</title>
        <authorList>
            <person name="Sawabe T."/>
        </authorList>
    </citation>
    <scope>NUCLEOTIDE SEQUENCE [LARGE SCALE GENOMIC DNA]</scope>
    <source>
        <strain evidence="1 2">KCTC 62186</strain>
    </source>
</reference>
<organism evidence="1 2">
    <name type="scientific">Thalassotalea insulae</name>
    <dbReference type="NCBI Taxonomy" id="2056778"/>
    <lineage>
        <taxon>Bacteria</taxon>
        <taxon>Pseudomonadati</taxon>
        <taxon>Pseudomonadota</taxon>
        <taxon>Gammaproteobacteria</taxon>
        <taxon>Alteromonadales</taxon>
        <taxon>Colwelliaceae</taxon>
        <taxon>Thalassotalea</taxon>
    </lineage>
</organism>